<gene>
    <name evidence="2" type="ORF">ADIAG_02324</name>
</gene>
<keyword evidence="1" id="KW-0812">Transmembrane</keyword>
<dbReference type="PATRIC" id="fig|1276920.7.peg.2330"/>
<organism evidence="2 3">
    <name type="scientific">Paeniglutamicibacter gangotriensis Lz1y</name>
    <dbReference type="NCBI Taxonomy" id="1276920"/>
    <lineage>
        <taxon>Bacteria</taxon>
        <taxon>Bacillati</taxon>
        <taxon>Actinomycetota</taxon>
        <taxon>Actinomycetes</taxon>
        <taxon>Micrococcales</taxon>
        <taxon>Micrococcaceae</taxon>
        <taxon>Paeniglutamicibacter</taxon>
    </lineage>
</organism>
<evidence type="ECO:0000313" key="3">
    <source>
        <dbReference type="Proteomes" id="UP000012015"/>
    </source>
</evidence>
<evidence type="ECO:0000313" key="2">
    <source>
        <dbReference type="EMBL" id="EMQ98306.1"/>
    </source>
</evidence>
<protein>
    <recommendedName>
        <fullName evidence="4">Ferritin-like domain-containing protein</fullName>
    </recommendedName>
</protein>
<dbReference type="AlphaFoldDB" id="M7MTG9"/>
<dbReference type="EMBL" id="AOCK01000006">
    <property type="protein sequence ID" value="EMQ98306.1"/>
    <property type="molecule type" value="Genomic_DNA"/>
</dbReference>
<evidence type="ECO:0000256" key="1">
    <source>
        <dbReference type="SAM" id="Phobius"/>
    </source>
</evidence>
<keyword evidence="1" id="KW-1133">Transmembrane helix</keyword>
<accession>M7MTG9</accession>
<comment type="caution">
    <text evidence="2">The sequence shown here is derived from an EMBL/GenBank/DDBJ whole genome shotgun (WGS) entry which is preliminary data.</text>
</comment>
<name>M7MTG9_9MICC</name>
<keyword evidence="3" id="KW-1185">Reference proteome</keyword>
<sequence>MTMIKPTAGTIGSTSVPMTGAFERWLTHFRENPARQQRSESTVSWDAPMLLDSVTRQAFIRSFQRFELGESGDGRHLLAKAALEGDPVYLAALEMLVAEEQKHSALFRRGLDHLDALSLKAHWSDSVFVRLRRMLGLRTELGLFLIVESVAMGYFTALAERAPDPVLRGIGLRIALDERDHIRFQIDRLRQGFLRTPRVGRLAVGLVWGAIAAGASTVLAIDHGSALRACGFSRIEYWRHGMGEFSEAAISVLADPGTEPLGPLE</sequence>
<feature type="transmembrane region" description="Helical" evidence="1">
    <location>
        <begin position="202"/>
        <end position="221"/>
    </location>
</feature>
<keyword evidence="1" id="KW-0472">Membrane</keyword>
<dbReference type="SUPFAM" id="SSF47240">
    <property type="entry name" value="Ferritin-like"/>
    <property type="match status" value="1"/>
</dbReference>
<evidence type="ECO:0008006" key="4">
    <source>
        <dbReference type="Google" id="ProtNLM"/>
    </source>
</evidence>
<proteinExistence type="predicted"/>
<reference evidence="2 3" key="1">
    <citation type="journal article" date="2013" name="Genome Announc.">
        <title>Draft Genome Sequence of Arthrobacter gangotriensis Strain Lz1yT, Isolated from a Penguin Rookery Soil Sample Collected in Antarctica, near the Indian Station Dakshin Gangotri.</title>
        <authorList>
            <person name="Shivaji S."/>
            <person name="Ara S."/>
            <person name="Bandi S."/>
            <person name="Singh A."/>
            <person name="Kumar Pinnaka A."/>
        </authorList>
    </citation>
    <scope>NUCLEOTIDE SEQUENCE [LARGE SCALE GENOMIC DNA]</scope>
    <source>
        <strain evidence="2 3">Lz1y</strain>
    </source>
</reference>
<dbReference type="eggNOG" id="COG1633">
    <property type="taxonomic scope" value="Bacteria"/>
</dbReference>
<dbReference type="Proteomes" id="UP000012015">
    <property type="component" value="Unassembled WGS sequence"/>
</dbReference>
<dbReference type="InterPro" id="IPR009078">
    <property type="entry name" value="Ferritin-like_SF"/>
</dbReference>
<dbReference type="STRING" id="1276920.ADIAG_02324"/>